<name>T1H7X4_RHOPR</name>
<comment type="similarity">
    <text evidence="6">Belongs to the insect chemoreceptor superfamily. Gustatory receptor (GR) family.</text>
</comment>
<evidence type="ECO:0000256" key="4">
    <source>
        <dbReference type="ARBA" id="ARBA00022989"/>
    </source>
</evidence>
<keyword evidence="6" id="KW-0675">Receptor</keyword>
<accession>T1H7X4</accession>
<proteinExistence type="inferred from homology"/>
<feature type="transmembrane region" description="Helical" evidence="6">
    <location>
        <begin position="316"/>
        <end position="341"/>
    </location>
</feature>
<organism evidence="7 8">
    <name type="scientific">Rhodnius prolixus</name>
    <name type="common">Triatomid bug</name>
    <dbReference type="NCBI Taxonomy" id="13249"/>
    <lineage>
        <taxon>Eukaryota</taxon>
        <taxon>Metazoa</taxon>
        <taxon>Ecdysozoa</taxon>
        <taxon>Arthropoda</taxon>
        <taxon>Hexapoda</taxon>
        <taxon>Insecta</taxon>
        <taxon>Pterygota</taxon>
        <taxon>Neoptera</taxon>
        <taxon>Paraneoptera</taxon>
        <taxon>Hemiptera</taxon>
        <taxon>Heteroptera</taxon>
        <taxon>Panheteroptera</taxon>
        <taxon>Cimicomorpha</taxon>
        <taxon>Reduviidae</taxon>
        <taxon>Triatominae</taxon>
        <taxon>Rhodnius</taxon>
    </lineage>
</organism>
<dbReference type="AlphaFoldDB" id="T1H7X4"/>
<keyword evidence="3 6" id="KW-0812">Transmembrane</keyword>
<dbReference type="HOGENOM" id="CLU_802453_0_0_1"/>
<sequence>MFDSKLTSFVTNLAGLWLFNNDYNISCWSLIESILLRILELTGIIHEAYRISKHKKGLDLLLRTIFMILSLINHTLNLVHMFSQYHYRNLWRKLIRYKTRKAKLSTLILGCNFVLLFTGTFGFLFTSRNAERNDVLLCVYIVLKQVIHFFNNISFYQFTAFMENLIINLKEINNEMEKIEKQYYFKVFAKLLIRKHDELIKHGRLINIVFSWHNLLLCITCTLGFIANLYRVCLAVYSVNDQILSIIIVGLIFVSYYVGCVQTVAYFCEQFGKQVENFNEHLFRFTTERCFQGIKDDDLRFYTAQKKKVNFTAAGYLNLGYPLVTSIIGSTITFIVIVVQFSL</sequence>
<dbReference type="EMBL" id="ACPB03018633">
    <property type="status" value="NOT_ANNOTATED_CDS"/>
    <property type="molecule type" value="Genomic_DNA"/>
</dbReference>
<dbReference type="VEuPathDB" id="VectorBase:RPRC000106"/>
<comment type="subcellular location">
    <subcellularLocation>
        <location evidence="1 6">Cell membrane</location>
        <topology evidence="1 6">Multi-pass membrane protein</topology>
    </subcellularLocation>
</comment>
<feature type="transmembrane region" description="Helical" evidence="6">
    <location>
        <begin position="102"/>
        <end position="125"/>
    </location>
</feature>
<evidence type="ECO:0000256" key="6">
    <source>
        <dbReference type="RuleBase" id="RU363108"/>
    </source>
</evidence>
<protein>
    <recommendedName>
        <fullName evidence="6">Gustatory receptor</fullName>
    </recommendedName>
</protein>
<feature type="transmembrane region" description="Helical" evidence="6">
    <location>
        <begin position="60"/>
        <end position="82"/>
    </location>
</feature>
<dbReference type="OMA" id="FTTERCF"/>
<dbReference type="GO" id="GO:0005886">
    <property type="term" value="C:plasma membrane"/>
    <property type="evidence" value="ECO:0007669"/>
    <property type="project" value="UniProtKB-SubCell"/>
</dbReference>
<dbReference type="InParanoid" id="T1H7X4"/>
<dbReference type="Proteomes" id="UP000015103">
    <property type="component" value="Unassembled WGS sequence"/>
</dbReference>
<evidence type="ECO:0000256" key="2">
    <source>
        <dbReference type="ARBA" id="ARBA00022475"/>
    </source>
</evidence>
<comment type="caution">
    <text evidence="6">Lacks conserved residue(s) required for the propagation of feature annotation.</text>
</comment>
<keyword evidence="6" id="KW-0807">Transducer</keyword>
<dbReference type="EnsemblMetazoa" id="RPRC000106-RA">
    <property type="protein sequence ID" value="RPRC000106-PA"/>
    <property type="gene ID" value="RPRC000106"/>
</dbReference>
<dbReference type="GeneID" id="141453535"/>
<keyword evidence="8" id="KW-1185">Reference proteome</keyword>
<keyword evidence="4 6" id="KW-1133">Transmembrane helix</keyword>
<comment type="function">
    <text evidence="6">Gustatory receptor which mediates acceptance or avoidance behavior, depending on its substrates.</text>
</comment>
<evidence type="ECO:0000256" key="3">
    <source>
        <dbReference type="ARBA" id="ARBA00022692"/>
    </source>
</evidence>
<evidence type="ECO:0000313" key="7">
    <source>
        <dbReference type="EnsemblMetazoa" id="RPRC000106-PA"/>
    </source>
</evidence>
<keyword evidence="5 6" id="KW-0472">Membrane</keyword>
<evidence type="ECO:0000256" key="5">
    <source>
        <dbReference type="ARBA" id="ARBA00023136"/>
    </source>
</evidence>
<dbReference type="STRING" id="13249.T1H7X4"/>
<dbReference type="Pfam" id="PF08395">
    <property type="entry name" value="7tm_7"/>
    <property type="match status" value="1"/>
</dbReference>
<dbReference type="GO" id="GO:0007165">
    <property type="term" value="P:signal transduction"/>
    <property type="evidence" value="ECO:0007669"/>
    <property type="project" value="UniProtKB-KW"/>
</dbReference>
<dbReference type="GO" id="GO:0050909">
    <property type="term" value="P:sensory perception of taste"/>
    <property type="evidence" value="ECO:0007669"/>
    <property type="project" value="InterPro"/>
</dbReference>
<evidence type="ECO:0000313" key="8">
    <source>
        <dbReference type="Proteomes" id="UP000015103"/>
    </source>
</evidence>
<feature type="transmembrane region" description="Helical" evidence="6">
    <location>
        <begin position="242"/>
        <end position="268"/>
    </location>
</feature>
<dbReference type="InterPro" id="IPR013604">
    <property type="entry name" value="7TM_chemorcpt"/>
</dbReference>
<reference evidence="7" key="1">
    <citation type="submission" date="2015-05" db="UniProtKB">
        <authorList>
            <consortium name="EnsemblMetazoa"/>
        </authorList>
    </citation>
    <scope>IDENTIFICATION</scope>
</reference>
<keyword evidence="2 6" id="KW-1003">Cell membrane</keyword>
<dbReference type="RefSeq" id="XP_073983003.1">
    <property type="nucleotide sequence ID" value="XM_074126902.1"/>
</dbReference>
<evidence type="ECO:0000256" key="1">
    <source>
        <dbReference type="ARBA" id="ARBA00004651"/>
    </source>
</evidence>
<feature type="transmembrane region" description="Helical" evidence="6">
    <location>
        <begin position="205"/>
        <end position="230"/>
    </location>
</feature>